<feature type="region of interest" description="Disordered" evidence="1">
    <location>
        <begin position="56"/>
        <end position="77"/>
    </location>
</feature>
<reference evidence="2" key="2">
    <citation type="submission" date="2024-08" db="UniProtKB">
        <authorList>
            <consortium name="EnsemblMetazoa"/>
        </authorList>
    </citation>
    <scope>IDENTIFICATION</scope>
</reference>
<reference evidence="3" key="1">
    <citation type="journal article" date="2013" name="Genome Biol.">
        <title>Draft genome of the mountain pine beetle, Dendroctonus ponderosae Hopkins, a major forest pest.</title>
        <authorList>
            <person name="Keeling C.I."/>
            <person name="Yuen M.M."/>
            <person name="Liao N.Y."/>
            <person name="Docking T.R."/>
            <person name="Chan S.K."/>
            <person name="Taylor G.A."/>
            <person name="Palmquist D.L."/>
            <person name="Jackman S.D."/>
            <person name="Nguyen A."/>
            <person name="Li M."/>
            <person name="Henderson H."/>
            <person name="Janes J.K."/>
            <person name="Zhao Y."/>
            <person name="Pandoh P."/>
            <person name="Moore R."/>
            <person name="Sperling F.A."/>
            <person name="Huber D.P."/>
            <person name="Birol I."/>
            <person name="Jones S.J."/>
            <person name="Bohlmann J."/>
        </authorList>
    </citation>
    <scope>NUCLEOTIDE SEQUENCE</scope>
</reference>
<feature type="compositionally biased region" description="Low complexity" evidence="1">
    <location>
        <begin position="275"/>
        <end position="289"/>
    </location>
</feature>
<evidence type="ECO:0000313" key="3">
    <source>
        <dbReference type="Proteomes" id="UP000019118"/>
    </source>
</evidence>
<protein>
    <submittedName>
        <fullName evidence="2">Uncharacterized protein</fullName>
    </submittedName>
</protein>
<evidence type="ECO:0000256" key="1">
    <source>
        <dbReference type="SAM" id="MobiDB-lite"/>
    </source>
</evidence>
<dbReference type="Proteomes" id="UP000019118">
    <property type="component" value="Unassembled WGS sequence"/>
</dbReference>
<dbReference type="AlphaFoldDB" id="A0AAR5Q202"/>
<name>A0AAR5Q202_DENPD</name>
<organism evidence="2 3">
    <name type="scientific">Dendroctonus ponderosae</name>
    <name type="common">Mountain pine beetle</name>
    <dbReference type="NCBI Taxonomy" id="77166"/>
    <lineage>
        <taxon>Eukaryota</taxon>
        <taxon>Metazoa</taxon>
        <taxon>Ecdysozoa</taxon>
        <taxon>Arthropoda</taxon>
        <taxon>Hexapoda</taxon>
        <taxon>Insecta</taxon>
        <taxon>Pterygota</taxon>
        <taxon>Neoptera</taxon>
        <taxon>Endopterygota</taxon>
        <taxon>Coleoptera</taxon>
        <taxon>Polyphaga</taxon>
        <taxon>Cucujiformia</taxon>
        <taxon>Curculionidae</taxon>
        <taxon>Scolytinae</taxon>
        <taxon>Dendroctonus</taxon>
    </lineage>
</organism>
<evidence type="ECO:0000313" key="2">
    <source>
        <dbReference type="EnsemblMetazoa" id="XP_019767136.1"/>
    </source>
</evidence>
<sequence length="289" mass="33065">MFSLSVNAQLPPGASSRADEIMKKHLMQFSFTSAEENEFVKSYLRNAEPNPVAFLGVDPMTPSKSANSPDVPREDDDENDVIFISQYQRTTDNFQKKNSPRRNPVRKARNAKRGFHLQNEHLLEEDFGILDQIDEDNLLICKREKVEVKEPLKTWPINAYERPEYNPRTNEVEPLDCLMKNSETNLKKPKLTVPRKTKAKPKKKYQTKKRIPTTKKPIEMVPAKELTPVVEETLEMVRELSAGSFGKKFGLDLLNNQTMLLAIIKGMENEENQRSDSSGPSDSSSNKRK</sequence>
<accession>A0AAR5Q202</accession>
<proteinExistence type="predicted"/>
<keyword evidence="3" id="KW-1185">Reference proteome</keyword>
<dbReference type="EnsemblMetazoa" id="XM_019911577.1">
    <property type="protein sequence ID" value="XP_019767136.1"/>
    <property type="gene ID" value="LOC109542376"/>
</dbReference>
<feature type="region of interest" description="Disordered" evidence="1">
    <location>
        <begin position="268"/>
        <end position="289"/>
    </location>
</feature>